<gene>
    <name evidence="3" type="ORF">COU29_00615</name>
</gene>
<protein>
    <recommendedName>
        <fullName evidence="2">YoaR-like putative peptidoglycan binding domain-containing protein</fullName>
    </recommendedName>
</protein>
<dbReference type="Pfam" id="PF12229">
    <property type="entry name" value="PG_binding_4"/>
    <property type="match status" value="1"/>
</dbReference>
<evidence type="ECO:0000313" key="4">
    <source>
        <dbReference type="Proteomes" id="UP000231426"/>
    </source>
</evidence>
<name>A0A2M6W7H5_9BACT</name>
<proteinExistence type="predicted"/>
<keyword evidence="1" id="KW-0812">Transmembrane</keyword>
<dbReference type="AlphaFoldDB" id="A0A2M6W7H5"/>
<dbReference type="PANTHER" id="PTHR35788">
    <property type="entry name" value="EXPORTED PROTEIN-RELATED"/>
    <property type="match status" value="1"/>
</dbReference>
<dbReference type="InterPro" id="IPR052913">
    <property type="entry name" value="Glycopeptide_resist_protein"/>
</dbReference>
<feature type="transmembrane region" description="Helical" evidence="1">
    <location>
        <begin position="26"/>
        <end position="47"/>
    </location>
</feature>
<dbReference type="Pfam" id="PF04294">
    <property type="entry name" value="VanW"/>
    <property type="match status" value="1"/>
</dbReference>
<keyword evidence="1" id="KW-1133">Transmembrane helix</keyword>
<dbReference type="InterPro" id="IPR007391">
    <property type="entry name" value="Vancomycin_resist_VanW"/>
</dbReference>
<sequence>MAEGAIKKIAEKIQLIPARKNNWKTVVIILAVVFGLLAVVFGVSVVYSKTYVGKVYPGIYLGHYDLSGWTADDVKKFVDSFSRRLSQEGLVYMFEQNGQSQRVAVNPALISSEAAIETIFLSNKEFAGEILNIGRGESFWFKKMWLPLWYRIKTIHLSLPVKIDRQNFQGIIENALEGYVIEPRDANIHLSSINPLAYELTLEQSGEVFDYEQIIDDTVQKLSEPSLESIVISKRLVIPSVTKKDLAAAEENILRAFNFGPAILSHTDTDAKETQVWSVGPELLVKWLKPVYDSTGKIKLELKEKEVGQYLENLRVIVDQPAEDAKFSMENGKVSEFKNGHSGRSLNVAKTYGELNNLFIKISQGENVDKTVINLAVDQTEPKLKLSDINDYGITGIFGVGTSTFYDSHNNRIKNIANAVERLNGIIIKPGEEFSSIKYAGSFTEENGFLPEEIIKGNKIIKEVGGGMCQIGTTLFRMAMNSGMPITERTNHSLVVGYYADPINGNPGTDATLYEPILDFKFMNDTGGYLLLQTEINYKKQMLIFTLWGTPDGRSGFYSRPIVSKWIPAGLPQEIKTTTLKPGETKCQNAFRGANASFTYTRFNQSGEKIERVFSSYYRPLPKMCMTGISPNECPDGKTTCDIIVKNTATSTPSATPNSQPLLAD</sequence>
<keyword evidence="1" id="KW-0472">Membrane</keyword>
<dbReference type="EMBL" id="PFBV01000002">
    <property type="protein sequence ID" value="PIT88739.1"/>
    <property type="molecule type" value="Genomic_DNA"/>
</dbReference>
<feature type="domain" description="YoaR-like putative peptidoglycan binding" evidence="2">
    <location>
        <begin position="295"/>
        <end position="357"/>
    </location>
</feature>
<dbReference type="InterPro" id="IPR022029">
    <property type="entry name" value="YoaR-like_PG-bd"/>
</dbReference>
<accession>A0A2M6W7H5</accession>
<dbReference type="PANTHER" id="PTHR35788:SF1">
    <property type="entry name" value="EXPORTED PROTEIN"/>
    <property type="match status" value="1"/>
</dbReference>
<evidence type="ECO:0000259" key="2">
    <source>
        <dbReference type="Pfam" id="PF12229"/>
    </source>
</evidence>
<dbReference type="Proteomes" id="UP000231426">
    <property type="component" value="Unassembled WGS sequence"/>
</dbReference>
<comment type="caution">
    <text evidence="3">The sequence shown here is derived from an EMBL/GenBank/DDBJ whole genome shotgun (WGS) entry which is preliminary data.</text>
</comment>
<organism evidence="3 4">
    <name type="scientific">Candidatus Magasanikbacteria bacterium CG10_big_fil_rev_8_21_14_0_10_36_32</name>
    <dbReference type="NCBI Taxonomy" id="1974646"/>
    <lineage>
        <taxon>Bacteria</taxon>
        <taxon>Candidatus Magasanikiibacteriota</taxon>
    </lineage>
</organism>
<evidence type="ECO:0000313" key="3">
    <source>
        <dbReference type="EMBL" id="PIT88739.1"/>
    </source>
</evidence>
<reference evidence="4" key="1">
    <citation type="submission" date="2017-09" db="EMBL/GenBank/DDBJ databases">
        <title>Depth-based differentiation of microbial function through sediment-hosted aquifers and enrichment of novel symbionts in the deep terrestrial subsurface.</title>
        <authorList>
            <person name="Probst A.J."/>
            <person name="Ladd B."/>
            <person name="Jarett J.K."/>
            <person name="Geller-Mcgrath D.E."/>
            <person name="Sieber C.M.K."/>
            <person name="Emerson J.B."/>
            <person name="Anantharaman K."/>
            <person name="Thomas B.C."/>
            <person name="Malmstrom R."/>
            <person name="Stieglmeier M."/>
            <person name="Klingl A."/>
            <person name="Woyke T."/>
            <person name="Ryan C.M."/>
            <person name="Banfield J.F."/>
        </authorList>
    </citation>
    <scope>NUCLEOTIDE SEQUENCE [LARGE SCALE GENOMIC DNA]</scope>
</reference>
<evidence type="ECO:0000256" key="1">
    <source>
        <dbReference type="SAM" id="Phobius"/>
    </source>
</evidence>